<organism evidence="2 4">
    <name type="scientific">Cucumis melo var. makuwa</name>
    <name type="common">Oriental melon</name>
    <dbReference type="NCBI Taxonomy" id="1194695"/>
    <lineage>
        <taxon>Eukaryota</taxon>
        <taxon>Viridiplantae</taxon>
        <taxon>Streptophyta</taxon>
        <taxon>Embryophyta</taxon>
        <taxon>Tracheophyta</taxon>
        <taxon>Spermatophyta</taxon>
        <taxon>Magnoliopsida</taxon>
        <taxon>eudicotyledons</taxon>
        <taxon>Gunneridae</taxon>
        <taxon>Pentapetalae</taxon>
        <taxon>rosids</taxon>
        <taxon>fabids</taxon>
        <taxon>Cucurbitales</taxon>
        <taxon>Cucurbitaceae</taxon>
        <taxon>Benincaseae</taxon>
        <taxon>Cucumis</taxon>
    </lineage>
</organism>
<dbReference type="EMBL" id="SSTD01009863">
    <property type="protein sequence ID" value="TYK13600.1"/>
    <property type="molecule type" value="Genomic_DNA"/>
</dbReference>
<dbReference type="Proteomes" id="UP000321393">
    <property type="component" value="Unassembled WGS sequence"/>
</dbReference>
<accession>A0A5D3CQ79</accession>
<protein>
    <submittedName>
        <fullName evidence="2">Uncharacterized protein</fullName>
    </submittedName>
</protein>
<sequence length="78" mass="8557">MSGLIDLWTSEQAKLRGEGGSSPAAPTVDGPVRVDVAEEGRWNFTELTRVWDRVRQLGMNGKMCSEASVSILVEYMSP</sequence>
<evidence type="ECO:0000313" key="4">
    <source>
        <dbReference type="Proteomes" id="UP000321947"/>
    </source>
</evidence>
<reference evidence="3 4" key="1">
    <citation type="submission" date="2019-08" db="EMBL/GenBank/DDBJ databases">
        <title>Draft genome sequences of two oriental melons (Cucumis melo L. var makuwa).</title>
        <authorList>
            <person name="Kwon S.-Y."/>
        </authorList>
    </citation>
    <scope>NUCLEOTIDE SEQUENCE [LARGE SCALE GENOMIC DNA]</scope>
    <source>
        <strain evidence="4">cv. Chang Bougi</strain>
        <strain evidence="3">cv. SW 3</strain>
        <tissue evidence="2">Leaf</tissue>
    </source>
</reference>
<evidence type="ECO:0000313" key="1">
    <source>
        <dbReference type="EMBL" id="KAA0045984.1"/>
    </source>
</evidence>
<comment type="caution">
    <text evidence="2">The sequence shown here is derived from an EMBL/GenBank/DDBJ whole genome shotgun (WGS) entry which is preliminary data.</text>
</comment>
<evidence type="ECO:0000313" key="2">
    <source>
        <dbReference type="EMBL" id="TYK13600.1"/>
    </source>
</evidence>
<gene>
    <name evidence="2" type="ORF">E5676_scaffold299G00970</name>
    <name evidence="1" type="ORF">E6C27_scaffold243G005370</name>
</gene>
<proteinExistence type="predicted"/>
<name>A0A5D3CQ79_CUCMM</name>
<dbReference type="AlphaFoldDB" id="A0A5D3CQ79"/>
<dbReference type="OrthoDB" id="607613at2759"/>
<evidence type="ECO:0000313" key="3">
    <source>
        <dbReference type="Proteomes" id="UP000321393"/>
    </source>
</evidence>
<dbReference type="EMBL" id="SSTE01014401">
    <property type="protein sequence ID" value="KAA0045984.1"/>
    <property type="molecule type" value="Genomic_DNA"/>
</dbReference>
<dbReference type="Proteomes" id="UP000321947">
    <property type="component" value="Unassembled WGS sequence"/>
</dbReference>